<keyword evidence="4 6" id="KW-1133">Transmembrane helix</keyword>
<dbReference type="GO" id="GO:0005886">
    <property type="term" value="C:plasma membrane"/>
    <property type="evidence" value="ECO:0007669"/>
    <property type="project" value="UniProtKB-ARBA"/>
</dbReference>
<keyword evidence="3 6" id="KW-0812">Transmembrane</keyword>
<keyword evidence="5 6" id="KW-0472">Membrane</keyword>
<dbReference type="InterPro" id="IPR003339">
    <property type="entry name" value="ABC/ECF_trnsptr_transmembrane"/>
</dbReference>
<evidence type="ECO:0000256" key="3">
    <source>
        <dbReference type="ARBA" id="ARBA00022692"/>
    </source>
</evidence>
<evidence type="ECO:0000256" key="6">
    <source>
        <dbReference type="SAM" id="Phobius"/>
    </source>
</evidence>
<dbReference type="EMBL" id="MLJW01000014">
    <property type="protein sequence ID" value="OIR13610.1"/>
    <property type="molecule type" value="Genomic_DNA"/>
</dbReference>
<proteinExistence type="predicted"/>
<dbReference type="AlphaFoldDB" id="A0A1J5SYE9"/>
<evidence type="ECO:0000256" key="4">
    <source>
        <dbReference type="ARBA" id="ARBA00022989"/>
    </source>
</evidence>
<dbReference type="CDD" id="cd16914">
    <property type="entry name" value="EcfT"/>
    <property type="match status" value="1"/>
</dbReference>
<organism evidence="7">
    <name type="scientific">mine drainage metagenome</name>
    <dbReference type="NCBI Taxonomy" id="410659"/>
    <lineage>
        <taxon>unclassified sequences</taxon>
        <taxon>metagenomes</taxon>
        <taxon>ecological metagenomes</taxon>
    </lineage>
</organism>
<comment type="caution">
    <text evidence="7">The sequence shown here is derived from an EMBL/GenBank/DDBJ whole genome shotgun (WGS) entry which is preliminary data.</text>
</comment>
<dbReference type="Pfam" id="PF02361">
    <property type="entry name" value="CbiQ"/>
    <property type="match status" value="1"/>
</dbReference>
<evidence type="ECO:0000256" key="5">
    <source>
        <dbReference type="ARBA" id="ARBA00023136"/>
    </source>
</evidence>
<comment type="subcellular location">
    <subcellularLocation>
        <location evidence="1">Membrane</location>
        <topology evidence="1">Multi-pass membrane protein</topology>
    </subcellularLocation>
</comment>
<feature type="transmembrane region" description="Helical" evidence="6">
    <location>
        <begin position="55"/>
        <end position="74"/>
    </location>
</feature>
<accession>A0A1J5SYE9</accession>
<dbReference type="PANTHER" id="PTHR34857:SF2">
    <property type="entry name" value="SLL0384 PROTEIN"/>
    <property type="match status" value="1"/>
</dbReference>
<reference evidence="7" key="1">
    <citation type="submission" date="2016-10" db="EMBL/GenBank/DDBJ databases">
        <title>Sequence of Gallionella enrichment culture.</title>
        <authorList>
            <person name="Poehlein A."/>
            <person name="Muehling M."/>
            <person name="Daniel R."/>
        </authorList>
    </citation>
    <scope>NUCLEOTIDE SEQUENCE</scope>
</reference>
<name>A0A1J5SYE9_9ZZZZ</name>
<evidence type="ECO:0000256" key="1">
    <source>
        <dbReference type="ARBA" id="ARBA00004141"/>
    </source>
</evidence>
<evidence type="ECO:0000313" key="7">
    <source>
        <dbReference type="EMBL" id="OIR13610.1"/>
    </source>
</evidence>
<keyword evidence="2" id="KW-1003">Cell membrane</keyword>
<sequence length="190" mass="20717">MSRQTPGAEVGLAAMAAYSIAVLAIPAAHLAYELIPAGILLLAWIRVGGGIRSALARFLALEVLLVGFGIGAALRPEMREPFLVAVVKSHLCLGAATVLTRAYSATDLLSALRRLGCPALAADVIALMWRYLPLMQEESRRLQRARASRTFVPARRLKWRLHGDVVALLFLRGLARAERVYMAMSSRGWK</sequence>
<dbReference type="InterPro" id="IPR051611">
    <property type="entry name" value="ECF_transporter_component"/>
</dbReference>
<evidence type="ECO:0000256" key="2">
    <source>
        <dbReference type="ARBA" id="ARBA00022475"/>
    </source>
</evidence>
<protein>
    <submittedName>
        <fullName evidence="7">Cobalt transport protein</fullName>
    </submittedName>
</protein>
<dbReference type="PANTHER" id="PTHR34857">
    <property type="entry name" value="SLL0384 PROTEIN"/>
    <property type="match status" value="1"/>
</dbReference>
<gene>
    <name evidence="7" type="ORF">GALL_54290</name>
</gene>
<feature type="transmembrane region" description="Helical" evidence="6">
    <location>
        <begin position="12"/>
        <end position="35"/>
    </location>
</feature>